<evidence type="ECO:0000313" key="5">
    <source>
        <dbReference type="EMBL" id="TPX55394.1"/>
    </source>
</evidence>
<evidence type="ECO:0000256" key="3">
    <source>
        <dbReference type="ARBA" id="ARBA00022842"/>
    </source>
</evidence>
<protein>
    <recommendedName>
        <fullName evidence="4">Alkyl transferase</fullName>
        <ecNumber evidence="4">2.5.1.-</ecNumber>
    </recommendedName>
</protein>
<keyword evidence="2 4" id="KW-0808">Transferase</keyword>
<evidence type="ECO:0000256" key="1">
    <source>
        <dbReference type="ARBA" id="ARBA00005432"/>
    </source>
</evidence>
<reference evidence="5 6" key="1">
    <citation type="journal article" date="2019" name="Sci. Rep.">
        <title>Comparative genomics of chytrid fungi reveal insights into the obligate biotrophic and pathogenic lifestyle of Synchytrium endobioticum.</title>
        <authorList>
            <person name="van de Vossenberg B.T.L.H."/>
            <person name="Warris S."/>
            <person name="Nguyen H.D.T."/>
            <person name="van Gent-Pelzer M.P.E."/>
            <person name="Joly D.L."/>
            <person name="van de Geest H.C."/>
            <person name="Bonants P.J.M."/>
            <person name="Smith D.S."/>
            <person name="Levesque C.A."/>
            <person name="van der Lee T.A.J."/>
        </authorList>
    </citation>
    <scope>NUCLEOTIDE SEQUENCE [LARGE SCALE GENOMIC DNA]</scope>
    <source>
        <strain evidence="5 6">CBS 809.83</strain>
    </source>
</reference>
<dbReference type="STRING" id="109895.A0A507DUG4"/>
<proteinExistence type="inferred from homology"/>
<dbReference type="AlphaFoldDB" id="A0A507DUG4"/>
<keyword evidence="3" id="KW-0460">Magnesium</keyword>
<dbReference type="InterPro" id="IPR001441">
    <property type="entry name" value="UPP_synth-like"/>
</dbReference>
<dbReference type="PANTHER" id="PTHR10291">
    <property type="entry name" value="DEHYDRODOLICHYL DIPHOSPHATE SYNTHASE FAMILY MEMBER"/>
    <property type="match status" value="1"/>
</dbReference>
<name>A0A507DUG4_9FUNG</name>
<dbReference type="GO" id="GO:1904423">
    <property type="term" value="C:dehydrodolichyl diphosphate synthase complex"/>
    <property type="evidence" value="ECO:0007669"/>
    <property type="project" value="TreeGrafter"/>
</dbReference>
<comment type="similarity">
    <text evidence="1 4">Belongs to the UPP synthase family.</text>
</comment>
<gene>
    <name evidence="5" type="ORF">PhCBS80983_g05357</name>
</gene>
<dbReference type="PANTHER" id="PTHR10291:SF43">
    <property type="entry name" value="DEHYDRODOLICHYL DIPHOSPHATE SYNTHASE COMPLEX SUBUNIT DHDDS"/>
    <property type="match status" value="1"/>
</dbReference>
<evidence type="ECO:0000313" key="6">
    <source>
        <dbReference type="Proteomes" id="UP000318582"/>
    </source>
</evidence>
<dbReference type="Pfam" id="PF01255">
    <property type="entry name" value="Prenyltransf"/>
    <property type="match status" value="1"/>
</dbReference>
<dbReference type="GO" id="GO:0016020">
    <property type="term" value="C:membrane"/>
    <property type="evidence" value="ECO:0007669"/>
    <property type="project" value="TreeGrafter"/>
</dbReference>
<dbReference type="PROSITE" id="PS01066">
    <property type="entry name" value="UPP_SYNTHASE"/>
    <property type="match status" value="1"/>
</dbReference>
<keyword evidence="6" id="KW-1185">Reference proteome</keyword>
<dbReference type="InterPro" id="IPR036424">
    <property type="entry name" value="UPP_synth-like_sf"/>
</dbReference>
<organism evidence="5 6">
    <name type="scientific">Powellomyces hirtus</name>
    <dbReference type="NCBI Taxonomy" id="109895"/>
    <lineage>
        <taxon>Eukaryota</taxon>
        <taxon>Fungi</taxon>
        <taxon>Fungi incertae sedis</taxon>
        <taxon>Chytridiomycota</taxon>
        <taxon>Chytridiomycota incertae sedis</taxon>
        <taxon>Chytridiomycetes</taxon>
        <taxon>Spizellomycetales</taxon>
        <taxon>Powellomycetaceae</taxon>
        <taxon>Powellomyces</taxon>
    </lineage>
</organism>
<dbReference type="EMBL" id="QEAQ01000112">
    <property type="protein sequence ID" value="TPX55394.1"/>
    <property type="molecule type" value="Genomic_DNA"/>
</dbReference>
<evidence type="ECO:0000256" key="4">
    <source>
        <dbReference type="RuleBase" id="RU363018"/>
    </source>
</evidence>
<dbReference type="NCBIfam" id="TIGR00055">
    <property type="entry name" value="uppS"/>
    <property type="match status" value="1"/>
</dbReference>
<dbReference type="Proteomes" id="UP000318582">
    <property type="component" value="Unassembled WGS sequence"/>
</dbReference>
<dbReference type="HAMAP" id="MF_01139">
    <property type="entry name" value="ISPT"/>
    <property type="match status" value="1"/>
</dbReference>
<comment type="caution">
    <text evidence="5">The sequence shown here is derived from an EMBL/GenBank/DDBJ whole genome shotgun (WGS) entry which is preliminary data.</text>
</comment>
<dbReference type="Gene3D" id="3.40.1180.10">
    <property type="entry name" value="Decaprenyl diphosphate synthase-like"/>
    <property type="match status" value="1"/>
</dbReference>
<dbReference type="GO" id="GO:0016094">
    <property type="term" value="P:polyprenol biosynthetic process"/>
    <property type="evidence" value="ECO:0007669"/>
    <property type="project" value="TreeGrafter"/>
</dbReference>
<dbReference type="CDD" id="cd00475">
    <property type="entry name" value="Cis_IPPS"/>
    <property type="match status" value="1"/>
</dbReference>
<dbReference type="GO" id="GO:0005811">
    <property type="term" value="C:lipid droplet"/>
    <property type="evidence" value="ECO:0007669"/>
    <property type="project" value="TreeGrafter"/>
</dbReference>
<dbReference type="GO" id="GO:0045547">
    <property type="term" value="F:ditrans,polycis-polyprenyl diphosphate synthase [(2E,6E)-farnesyl diphosphate specific] activity"/>
    <property type="evidence" value="ECO:0007669"/>
    <property type="project" value="TreeGrafter"/>
</dbReference>
<accession>A0A507DUG4</accession>
<evidence type="ECO:0000256" key="2">
    <source>
        <dbReference type="ARBA" id="ARBA00022679"/>
    </source>
</evidence>
<dbReference type="FunFam" id="3.40.1180.10:FF:000005">
    <property type="entry name" value="Alkyl transferase"/>
    <property type="match status" value="1"/>
</dbReference>
<dbReference type="GO" id="GO:0005783">
    <property type="term" value="C:endoplasmic reticulum"/>
    <property type="evidence" value="ECO:0007669"/>
    <property type="project" value="TreeGrafter"/>
</dbReference>
<dbReference type="InterPro" id="IPR018520">
    <property type="entry name" value="UPP_synth-like_CS"/>
</dbReference>
<dbReference type="EC" id="2.5.1.-" evidence="4"/>
<dbReference type="SUPFAM" id="SSF64005">
    <property type="entry name" value="Undecaprenyl diphosphate synthase"/>
    <property type="match status" value="1"/>
</dbReference>
<sequence>MSCTNEPSSARQKVHEVPPSLFSRAKNFVQDSLIRLLRSGPVPKHVAFIMDGNRRYAKKVGVKAGVGHVMGSSKLEETLEWCLNLGVRVVTVYAFSIENFKRPQQEVDVLMDLACKKFEEFSENSEIVEKYSIRVRVLGDLSLLPPHVREAAMRAETSTRHNHRAVLNICCPYTARHEMAHSIGLAVQGVREGHIQQSDIDEPLLNNLMGTGEDSDLDVLVRTSGEKRLSDFLLWQVSGSCQVHFLDVLWPEFTFWNMLPILLSYQANYPQLHLDRTRLSMKSWDERGAPVSVTSDLDQRAMVRQDRVNSYIELLRKHM</sequence>